<dbReference type="InterPro" id="IPR006530">
    <property type="entry name" value="YD"/>
</dbReference>
<dbReference type="AlphaFoldDB" id="A0A0P9AAS7"/>
<dbReference type="Pfam" id="PF05593">
    <property type="entry name" value="RHS_repeat"/>
    <property type="match status" value="1"/>
</dbReference>
<dbReference type="OrthoDB" id="1899157at2"/>
<dbReference type="PATRIC" id="fig|36849.3.peg.4124"/>
<dbReference type="InterPro" id="IPR056823">
    <property type="entry name" value="TEN-like_YD-shell"/>
</dbReference>
<dbReference type="Pfam" id="PF26363">
    <property type="entry name" value="Phospholipase-like"/>
    <property type="match status" value="1"/>
</dbReference>
<keyword evidence="4" id="KW-1185">Reference proteome</keyword>
<dbReference type="Pfam" id="PF25023">
    <property type="entry name" value="TEN_YD-shell"/>
    <property type="match status" value="1"/>
</dbReference>
<dbReference type="EC" id="3.1.-.-" evidence="3"/>
<dbReference type="Proteomes" id="UP000050326">
    <property type="component" value="Unassembled WGS sequence"/>
</dbReference>
<organism evidence="3 4">
    <name type="scientific">Oxobacter pfennigii</name>
    <dbReference type="NCBI Taxonomy" id="36849"/>
    <lineage>
        <taxon>Bacteria</taxon>
        <taxon>Bacillati</taxon>
        <taxon>Bacillota</taxon>
        <taxon>Clostridia</taxon>
        <taxon>Eubacteriales</taxon>
        <taxon>Clostridiaceae</taxon>
        <taxon>Oxobacter</taxon>
    </lineage>
</organism>
<dbReference type="InterPro" id="IPR031325">
    <property type="entry name" value="RHS_repeat"/>
</dbReference>
<dbReference type="Gene3D" id="2.180.10.10">
    <property type="entry name" value="RHS repeat-associated core"/>
    <property type="match status" value="1"/>
</dbReference>
<keyword evidence="3" id="KW-0378">Hydrolase</keyword>
<protein>
    <submittedName>
        <fullName evidence="3">tRNA(Glu)-specific nuclease WapA</fullName>
        <ecNumber evidence="3">3.1.-.-</ecNumber>
    </submittedName>
</protein>
<dbReference type="EMBL" id="LKET01000068">
    <property type="protein sequence ID" value="KPU42117.1"/>
    <property type="molecule type" value="Genomic_DNA"/>
</dbReference>
<evidence type="ECO:0000259" key="2">
    <source>
        <dbReference type="Pfam" id="PF25023"/>
    </source>
</evidence>
<dbReference type="RefSeq" id="WP_054876863.1">
    <property type="nucleotide sequence ID" value="NZ_LKET01000068.1"/>
</dbReference>
<dbReference type="STRING" id="36849.OXPF_38960"/>
<dbReference type="NCBIfam" id="TIGR01643">
    <property type="entry name" value="YD_repeat_2x"/>
    <property type="match status" value="2"/>
</dbReference>
<feature type="domain" description="Teneurin-like YD-shell" evidence="2">
    <location>
        <begin position="21"/>
        <end position="178"/>
    </location>
</feature>
<keyword evidence="1" id="KW-0677">Repeat</keyword>
<proteinExistence type="predicted"/>
<sequence length="795" mass="90217">MDHTAPAVVTFLTIEKTYVQKVIDSDTSNITKVEYDKEGNIENIKKGLNSWNDSDYSEETYAYDELGRLELTKDPEVRETLYEYDNNGNLVSETDRNGVVTSYRYDGLNRVIYKENSKDGKENAVQVTYDLLGNRVKMSDSSGTTVNEYDSLGRLVQTKYEGSINQYYEYDSTDRITGIKVLQGSLEHVNIQNGYDKNGRLIRVNEKGRNYSYRYDAIGRLVEEHDGITGISTDYSYYNSGSIKSMSHVSGDTILDSFRYSYDQRGNQVEKDENGVVTKYYYDPLSRLKTVLLSDDGVIDYRYDDLSNISGAVEVKGNKISETSYLYDRNSRLLLTETAEGDRNVEQRFSYDLEGNLKTKEEAVKHSGNLAANKKFEYIFNGYNQLEKVITPDDRIAEYIYNGDGLRAAKGFDDEVISYYYDRGNILLETSNNEVTAKNIRGNRLIYRETDAGIYSYLHNTHGDVVKLLNENSDVIKDYTYDPYGMEEVNSSNSFGNSRFTDVWQQEVEKVDNPFRYAGEYLDDETGLYYLRARYYDPNIGRFISEDSYPGEAKDPLSLNLYVYCYNNPINFFDPSGHIPTPIEAAFMAENIYTAEKGKEYILSGGWKFEDIITDGDNMKMGVYSRVKDDGTTEYALVNKGTTPTNVSDWKNNFQQLFGLSADMKVSIKKSNEFVDNHSGYEITMVGHSKGGAEAAANALSRNKNSIIFNPATVNPSAYGLDSSNYTANMTAFIVKGDALNATEGGFSKPIGKAVYLPQQYGGNWYQLWQTNKIQRIMNHMMSAVKEALKEAGYN</sequence>
<dbReference type="PANTHER" id="PTHR32305:SF15">
    <property type="entry name" value="PROTEIN RHSA-RELATED"/>
    <property type="match status" value="1"/>
</dbReference>
<dbReference type="NCBIfam" id="TIGR03696">
    <property type="entry name" value="Rhs_assc_core"/>
    <property type="match status" value="1"/>
</dbReference>
<dbReference type="GO" id="GO:0016787">
    <property type="term" value="F:hydrolase activity"/>
    <property type="evidence" value="ECO:0007669"/>
    <property type="project" value="UniProtKB-KW"/>
</dbReference>
<reference evidence="3 4" key="1">
    <citation type="submission" date="2015-09" db="EMBL/GenBank/DDBJ databases">
        <title>Genome sequence of Oxobacter pfennigii DSM 3222.</title>
        <authorList>
            <person name="Poehlein A."/>
            <person name="Bengelsdorf F.R."/>
            <person name="Schiel-Bengelsdorf B."/>
            <person name="Duerre P."/>
            <person name="Daniel R."/>
        </authorList>
    </citation>
    <scope>NUCLEOTIDE SEQUENCE [LARGE SCALE GENOMIC DNA]</scope>
    <source>
        <strain evidence="3 4">DSM 3222</strain>
    </source>
</reference>
<gene>
    <name evidence="3" type="primary">wapA_8</name>
    <name evidence="3" type="ORF">OXPF_38960</name>
</gene>
<evidence type="ECO:0000256" key="1">
    <source>
        <dbReference type="ARBA" id="ARBA00022737"/>
    </source>
</evidence>
<accession>A0A0P9AAS7</accession>
<evidence type="ECO:0000313" key="4">
    <source>
        <dbReference type="Proteomes" id="UP000050326"/>
    </source>
</evidence>
<dbReference type="InterPro" id="IPR022385">
    <property type="entry name" value="Rhs_assc_core"/>
</dbReference>
<evidence type="ECO:0000313" key="3">
    <source>
        <dbReference type="EMBL" id="KPU42117.1"/>
    </source>
</evidence>
<comment type="caution">
    <text evidence="3">The sequence shown here is derived from an EMBL/GenBank/DDBJ whole genome shotgun (WGS) entry which is preliminary data.</text>
</comment>
<dbReference type="SUPFAM" id="SSF53474">
    <property type="entry name" value="alpha/beta-Hydrolases"/>
    <property type="match status" value="1"/>
</dbReference>
<name>A0A0P9AAS7_9CLOT</name>
<dbReference type="InterPro" id="IPR050708">
    <property type="entry name" value="T6SS_VgrG/RHS"/>
</dbReference>
<dbReference type="InterPro" id="IPR029058">
    <property type="entry name" value="AB_hydrolase_fold"/>
</dbReference>
<dbReference type="PANTHER" id="PTHR32305">
    <property type="match status" value="1"/>
</dbReference>